<dbReference type="PANTHER" id="PTHR43792:SF1">
    <property type="entry name" value="N-ACETYLTRANSFERASE DOMAIN-CONTAINING PROTEIN"/>
    <property type="match status" value="1"/>
</dbReference>
<dbReference type="RefSeq" id="WP_094059555.1">
    <property type="nucleotide sequence ID" value="NZ_CP022530.1"/>
</dbReference>
<dbReference type="AlphaFoldDB" id="A0A222FHX0"/>
<accession>A0A222FHX0</accession>
<dbReference type="InterPro" id="IPR051531">
    <property type="entry name" value="N-acetyltransferase"/>
</dbReference>
<dbReference type="Pfam" id="PF13302">
    <property type="entry name" value="Acetyltransf_3"/>
    <property type="match status" value="1"/>
</dbReference>
<dbReference type="PROSITE" id="PS51186">
    <property type="entry name" value="GNAT"/>
    <property type="match status" value="1"/>
</dbReference>
<dbReference type="SUPFAM" id="SSF55729">
    <property type="entry name" value="Acyl-CoA N-acyltransferases (Nat)"/>
    <property type="match status" value="1"/>
</dbReference>
<dbReference type="Gene3D" id="3.40.630.30">
    <property type="match status" value="1"/>
</dbReference>
<dbReference type="OrthoDB" id="9801656at2"/>
<dbReference type="EMBL" id="CP022530">
    <property type="protein sequence ID" value="ASP38359.1"/>
    <property type="molecule type" value="Genomic_DNA"/>
</dbReference>
<dbReference type="CDD" id="cd04301">
    <property type="entry name" value="NAT_SF"/>
    <property type="match status" value="1"/>
</dbReference>
<dbReference type="KEGG" id="bsan:CHH28_06550"/>
<evidence type="ECO:0000313" key="3">
    <source>
        <dbReference type="Proteomes" id="UP000202440"/>
    </source>
</evidence>
<evidence type="ECO:0000259" key="1">
    <source>
        <dbReference type="PROSITE" id="PS51186"/>
    </source>
</evidence>
<dbReference type="Proteomes" id="UP000202440">
    <property type="component" value="Chromosome"/>
</dbReference>
<evidence type="ECO:0000313" key="2">
    <source>
        <dbReference type="EMBL" id="ASP38359.1"/>
    </source>
</evidence>
<name>A0A222FHX0_9GAMM</name>
<sequence>MQPIYLRQLRRQDKASVMLLLQDPAVMRFLGPGRALSDEQAQQWFDEALRAQSRWVIAACEQDELLGFCGVKEMDGVFDFGYFLRSCYWGQGIATQACRLALQKIQHRGDLHALRVFIADDNLASQGVAKKLGWKKLAAGQHNGINGHYYRIVPIQSAT</sequence>
<dbReference type="InterPro" id="IPR000182">
    <property type="entry name" value="GNAT_dom"/>
</dbReference>
<feature type="domain" description="N-acetyltransferase" evidence="1">
    <location>
        <begin position="4"/>
        <end position="156"/>
    </location>
</feature>
<dbReference type="GO" id="GO:0016747">
    <property type="term" value="F:acyltransferase activity, transferring groups other than amino-acyl groups"/>
    <property type="evidence" value="ECO:0007669"/>
    <property type="project" value="InterPro"/>
</dbReference>
<dbReference type="InterPro" id="IPR016181">
    <property type="entry name" value="Acyl_CoA_acyltransferase"/>
</dbReference>
<protein>
    <submittedName>
        <fullName evidence="2">GNAT family N-acetyltransferase</fullName>
    </submittedName>
</protein>
<keyword evidence="2" id="KW-0808">Transferase</keyword>
<reference evidence="2 3" key="1">
    <citation type="submission" date="2017-07" db="EMBL/GenBank/DDBJ databases">
        <title>Annotated genome sequence of Bacterioplanes sanyensis isolated from Red Sea.</title>
        <authorList>
            <person name="Rehman Z.U."/>
        </authorList>
    </citation>
    <scope>NUCLEOTIDE SEQUENCE [LARGE SCALE GENOMIC DNA]</scope>
    <source>
        <strain evidence="2 3">NV9</strain>
    </source>
</reference>
<gene>
    <name evidence="2" type="ORF">CHH28_06550</name>
</gene>
<organism evidence="2 3">
    <name type="scientific">Bacterioplanes sanyensis</name>
    <dbReference type="NCBI Taxonomy" id="1249553"/>
    <lineage>
        <taxon>Bacteria</taxon>
        <taxon>Pseudomonadati</taxon>
        <taxon>Pseudomonadota</taxon>
        <taxon>Gammaproteobacteria</taxon>
        <taxon>Oceanospirillales</taxon>
        <taxon>Oceanospirillaceae</taxon>
        <taxon>Bacterioplanes</taxon>
    </lineage>
</organism>
<dbReference type="PANTHER" id="PTHR43792">
    <property type="entry name" value="GNAT FAMILY, PUTATIVE (AFU_ORTHOLOGUE AFUA_3G00765)-RELATED-RELATED"/>
    <property type="match status" value="1"/>
</dbReference>
<keyword evidence="3" id="KW-1185">Reference proteome</keyword>
<proteinExistence type="predicted"/>